<comment type="similarity">
    <text evidence="1 6">Belongs to the peptidase S41A family.</text>
</comment>
<dbReference type="Pfam" id="PF13180">
    <property type="entry name" value="PDZ_2"/>
    <property type="match status" value="1"/>
</dbReference>
<dbReference type="AlphaFoldDB" id="A0A0A2BZL0"/>
<dbReference type="SMART" id="SM00245">
    <property type="entry name" value="TSPc"/>
    <property type="match status" value="1"/>
</dbReference>
<comment type="caution">
    <text evidence="9">The sequence shown here is derived from an EMBL/GenBank/DDBJ whole genome shotgun (WGS) entry which is preliminary data.</text>
</comment>
<protein>
    <submittedName>
        <fullName evidence="9">Carboxyl-terminal protease</fullName>
        <ecNumber evidence="9">3.4.21.102</ecNumber>
    </submittedName>
</protein>
<dbReference type="GO" id="GO:0004252">
    <property type="term" value="F:serine-type endopeptidase activity"/>
    <property type="evidence" value="ECO:0007669"/>
    <property type="project" value="UniProtKB-EC"/>
</dbReference>
<dbReference type="SUPFAM" id="SSF50156">
    <property type="entry name" value="PDZ domain-like"/>
    <property type="match status" value="1"/>
</dbReference>
<dbReference type="Pfam" id="PF03572">
    <property type="entry name" value="Peptidase_S41"/>
    <property type="match status" value="1"/>
</dbReference>
<dbReference type="InterPro" id="IPR029045">
    <property type="entry name" value="ClpP/crotonase-like_dom_sf"/>
</dbReference>
<dbReference type="Proteomes" id="UP000030392">
    <property type="component" value="Unassembled WGS sequence"/>
</dbReference>
<dbReference type="CDD" id="cd07560">
    <property type="entry name" value="Peptidase_S41_CPP"/>
    <property type="match status" value="1"/>
</dbReference>
<dbReference type="InterPro" id="IPR004447">
    <property type="entry name" value="Peptidase_S41A"/>
</dbReference>
<name>A0A0A2BZL0_PROMR</name>
<organism evidence="9 10">
    <name type="scientific">Prochlorococcus marinus str. PAC1</name>
    <dbReference type="NCBI Taxonomy" id="59924"/>
    <lineage>
        <taxon>Bacteria</taxon>
        <taxon>Bacillati</taxon>
        <taxon>Cyanobacteriota</taxon>
        <taxon>Cyanophyceae</taxon>
        <taxon>Synechococcales</taxon>
        <taxon>Prochlorococcaceae</taxon>
        <taxon>Prochlorococcus</taxon>
    </lineage>
</organism>
<dbReference type="RefSeq" id="WP_036907132.1">
    <property type="nucleotide sequence ID" value="NZ_CP138967.1"/>
</dbReference>
<evidence type="ECO:0000256" key="5">
    <source>
        <dbReference type="ARBA" id="ARBA00022825"/>
    </source>
</evidence>
<dbReference type="InterPro" id="IPR005151">
    <property type="entry name" value="Tail-specific_protease"/>
</dbReference>
<dbReference type="EC" id="3.4.21.102" evidence="9"/>
<feature type="signal peptide" evidence="7">
    <location>
        <begin position="1"/>
        <end position="21"/>
    </location>
</feature>
<evidence type="ECO:0000259" key="8">
    <source>
        <dbReference type="PROSITE" id="PS50106"/>
    </source>
</evidence>
<proteinExistence type="inferred from homology"/>
<evidence type="ECO:0000256" key="6">
    <source>
        <dbReference type="RuleBase" id="RU004404"/>
    </source>
</evidence>
<evidence type="ECO:0000256" key="3">
    <source>
        <dbReference type="ARBA" id="ARBA00022670"/>
    </source>
</evidence>
<dbReference type="InterPro" id="IPR001478">
    <property type="entry name" value="PDZ"/>
</dbReference>
<feature type="chain" id="PRO_5001997585" evidence="7">
    <location>
        <begin position="22"/>
        <end position="434"/>
    </location>
</feature>
<keyword evidence="3 6" id="KW-0645">Protease</keyword>
<dbReference type="FunFam" id="2.30.42.10:FF:000063">
    <property type="entry name" value="Peptidase, S41 family"/>
    <property type="match status" value="1"/>
</dbReference>
<evidence type="ECO:0000256" key="1">
    <source>
        <dbReference type="ARBA" id="ARBA00009179"/>
    </source>
</evidence>
<dbReference type="NCBIfam" id="TIGR00225">
    <property type="entry name" value="prc"/>
    <property type="match status" value="1"/>
</dbReference>
<dbReference type="Gene3D" id="3.90.226.10">
    <property type="entry name" value="2-enoyl-CoA Hydratase, Chain A, domain 1"/>
    <property type="match status" value="1"/>
</dbReference>
<dbReference type="InterPro" id="IPR036034">
    <property type="entry name" value="PDZ_sf"/>
</dbReference>
<sequence>MLKSFLKICLLIAICPSPSFSFQANSSTLITNNPKEIIDQVWQIIYRDFLDYSGKYKAEDWIKLRKEILSTKYFDNDEAYIAIKDMLTELDDPYTRFLDPKEFNEMRIDTTGELMGVGIQISLDEVSNQIVVVSPIEGTPAFLAGIKPKDIIVSIDGKAIDGLSIDSTVKLIRGKKGTKVELGIIRDEELLNISLIRDRIEINVVDSRINNTVSGAKIGYVRLKQFNAKSPKEMSLSINKLEKQKPFGYVLDLRSNPGGLLEASIEIARQWINTGIIVSTKTKDGITDIRKAKSRALTNRPVVVLIDEGSASASEILSGAIKDNKRGVLVGKKTFGKGLVQSVRSLSDGSGLTVTVAKYLTPSGKDINKNGIAPDIRADLLLNEKNKLTNADLGTLKDSQYVAAENILLKKFKIESNKNSYNPLKSNLGYALKN</sequence>
<gene>
    <name evidence="9" type="ORF">EV03_1900</name>
</gene>
<dbReference type="EMBL" id="JNAX01000015">
    <property type="protein sequence ID" value="KGG19516.1"/>
    <property type="molecule type" value="Genomic_DNA"/>
</dbReference>
<evidence type="ECO:0000256" key="2">
    <source>
        <dbReference type="ARBA" id="ARBA00022490"/>
    </source>
</evidence>
<evidence type="ECO:0000313" key="10">
    <source>
        <dbReference type="Proteomes" id="UP000030392"/>
    </source>
</evidence>
<reference evidence="10" key="1">
    <citation type="journal article" date="2014" name="Sci. Data">
        <title>Genomes of diverse isolates of the marine cyanobacterium Prochlorococcus.</title>
        <authorList>
            <person name="Biller S."/>
            <person name="Berube P."/>
            <person name="Thompson J."/>
            <person name="Kelly L."/>
            <person name="Roggensack S."/>
            <person name="Awad L."/>
            <person name="Roache-Johnson K."/>
            <person name="Ding H."/>
            <person name="Giovannoni S.J."/>
            <person name="Moore L.R."/>
            <person name="Chisholm S.W."/>
        </authorList>
    </citation>
    <scope>NUCLEOTIDE SEQUENCE [LARGE SCALE GENOMIC DNA]</scope>
    <source>
        <strain evidence="10">PAC1</strain>
    </source>
</reference>
<dbReference type="Gene3D" id="3.30.750.44">
    <property type="match status" value="1"/>
</dbReference>
<dbReference type="PANTHER" id="PTHR32060:SF30">
    <property type="entry name" value="CARBOXY-TERMINAL PROCESSING PROTEASE CTPA"/>
    <property type="match status" value="1"/>
</dbReference>
<dbReference type="SMART" id="SM00228">
    <property type="entry name" value="PDZ"/>
    <property type="match status" value="1"/>
</dbReference>
<evidence type="ECO:0000256" key="7">
    <source>
        <dbReference type="SAM" id="SignalP"/>
    </source>
</evidence>
<dbReference type="SUPFAM" id="SSF52096">
    <property type="entry name" value="ClpP/crotonase"/>
    <property type="match status" value="1"/>
</dbReference>
<dbReference type="CDD" id="cd06782">
    <property type="entry name" value="cpPDZ_CPP-like"/>
    <property type="match status" value="1"/>
</dbReference>
<keyword evidence="5 6" id="KW-0720">Serine protease</keyword>
<dbReference type="MEROPS" id="S41.010"/>
<feature type="domain" description="PDZ" evidence="8">
    <location>
        <begin position="103"/>
        <end position="173"/>
    </location>
</feature>
<evidence type="ECO:0000256" key="4">
    <source>
        <dbReference type="ARBA" id="ARBA00022801"/>
    </source>
</evidence>
<accession>A0A0A2BZL0</accession>
<dbReference type="GO" id="GO:0006508">
    <property type="term" value="P:proteolysis"/>
    <property type="evidence" value="ECO:0007669"/>
    <property type="project" value="UniProtKB-KW"/>
</dbReference>
<dbReference type="Gene3D" id="2.30.42.10">
    <property type="match status" value="1"/>
</dbReference>
<evidence type="ECO:0000313" key="9">
    <source>
        <dbReference type="EMBL" id="KGG19516.1"/>
    </source>
</evidence>
<dbReference type="GO" id="GO:0030288">
    <property type="term" value="C:outer membrane-bounded periplasmic space"/>
    <property type="evidence" value="ECO:0007669"/>
    <property type="project" value="TreeGrafter"/>
</dbReference>
<dbReference type="PANTHER" id="PTHR32060">
    <property type="entry name" value="TAIL-SPECIFIC PROTEASE"/>
    <property type="match status" value="1"/>
</dbReference>
<keyword evidence="2" id="KW-0963">Cytoplasm</keyword>
<keyword evidence="4 6" id="KW-0378">Hydrolase</keyword>
<dbReference type="GO" id="GO:0007165">
    <property type="term" value="P:signal transduction"/>
    <property type="evidence" value="ECO:0007669"/>
    <property type="project" value="TreeGrafter"/>
</dbReference>
<dbReference type="PROSITE" id="PS50106">
    <property type="entry name" value="PDZ"/>
    <property type="match status" value="1"/>
</dbReference>
<keyword evidence="7" id="KW-0732">Signal</keyword>